<gene>
    <name evidence="1" type="ORF">IPOD504_LOCUS10543</name>
</gene>
<organism evidence="1 2">
    <name type="scientific">Iphiclides podalirius</name>
    <name type="common">scarce swallowtail</name>
    <dbReference type="NCBI Taxonomy" id="110791"/>
    <lineage>
        <taxon>Eukaryota</taxon>
        <taxon>Metazoa</taxon>
        <taxon>Ecdysozoa</taxon>
        <taxon>Arthropoda</taxon>
        <taxon>Hexapoda</taxon>
        <taxon>Insecta</taxon>
        <taxon>Pterygota</taxon>
        <taxon>Neoptera</taxon>
        <taxon>Endopterygota</taxon>
        <taxon>Lepidoptera</taxon>
        <taxon>Glossata</taxon>
        <taxon>Ditrysia</taxon>
        <taxon>Papilionoidea</taxon>
        <taxon>Papilionidae</taxon>
        <taxon>Papilioninae</taxon>
        <taxon>Iphiclides</taxon>
    </lineage>
</organism>
<accession>A0ABN8IIS1</accession>
<dbReference type="Proteomes" id="UP000837857">
    <property type="component" value="Chromosome 25"/>
</dbReference>
<keyword evidence="2" id="KW-1185">Reference proteome</keyword>
<protein>
    <submittedName>
        <fullName evidence="1">Uncharacterized protein</fullName>
    </submittedName>
</protein>
<proteinExistence type="predicted"/>
<name>A0ABN8IIS1_9NEOP</name>
<sequence length="128" mass="14566">MKNKHPDTELSRLHGETCFAGKHSTLTRHWAIFTKFQLRLRVLGDGLHHPIRAWFQVARERRARATPPPLALRARREQLAASGWPLRIPRCARSGRDSSHVARTDRSPYSPIARSVTFTTLGTGTLKH</sequence>
<evidence type="ECO:0000313" key="2">
    <source>
        <dbReference type="Proteomes" id="UP000837857"/>
    </source>
</evidence>
<evidence type="ECO:0000313" key="1">
    <source>
        <dbReference type="EMBL" id="CAH2058324.1"/>
    </source>
</evidence>
<dbReference type="EMBL" id="OW152837">
    <property type="protein sequence ID" value="CAH2058324.1"/>
    <property type="molecule type" value="Genomic_DNA"/>
</dbReference>
<reference evidence="1" key="1">
    <citation type="submission" date="2022-03" db="EMBL/GenBank/DDBJ databases">
        <authorList>
            <person name="Martin H S."/>
        </authorList>
    </citation>
    <scope>NUCLEOTIDE SEQUENCE</scope>
</reference>
<feature type="non-terminal residue" evidence="1">
    <location>
        <position position="128"/>
    </location>
</feature>